<comment type="caution">
    <text evidence="1">The sequence shown here is derived from an EMBL/GenBank/DDBJ whole genome shotgun (WGS) entry which is preliminary data.</text>
</comment>
<reference evidence="1 2" key="1">
    <citation type="journal article" date="2018" name="Sci. Rep.">
        <title>Genomic signatures of local adaptation to the degree of environmental predictability in rotifers.</title>
        <authorList>
            <person name="Franch-Gras L."/>
            <person name="Hahn C."/>
            <person name="Garcia-Roger E.M."/>
            <person name="Carmona M.J."/>
            <person name="Serra M."/>
            <person name="Gomez A."/>
        </authorList>
    </citation>
    <scope>NUCLEOTIDE SEQUENCE [LARGE SCALE GENOMIC DNA]</scope>
    <source>
        <strain evidence="1">HYR1</strain>
    </source>
</reference>
<proteinExistence type="predicted"/>
<protein>
    <submittedName>
        <fullName evidence="1">Uncharacterized protein</fullName>
    </submittedName>
</protein>
<gene>
    <name evidence="1" type="ORF">BpHYR1_028782</name>
</gene>
<name>A0A3M7RS98_BRAPC</name>
<accession>A0A3M7RS98</accession>
<evidence type="ECO:0000313" key="2">
    <source>
        <dbReference type="Proteomes" id="UP000276133"/>
    </source>
</evidence>
<organism evidence="1 2">
    <name type="scientific">Brachionus plicatilis</name>
    <name type="common">Marine rotifer</name>
    <name type="synonym">Brachionus muelleri</name>
    <dbReference type="NCBI Taxonomy" id="10195"/>
    <lineage>
        <taxon>Eukaryota</taxon>
        <taxon>Metazoa</taxon>
        <taxon>Spiralia</taxon>
        <taxon>Gnathifera</taxon>
        <taxon>Rotifera</taxon>
        <taxon>Eurotatoria</taxon>
        <taxon>Monogononta</taxon>
        <taxon>Pseudotrocha</taxon>
        <taxon>Ploima</taxon>
        <taxon>Brachionidae</taxon>
        <taxon>Brachionus</taxon>
    </lineage>
</organism>
<evidence type="ECO:0000313" key="1">
    <source>
        <dbReference type="EMBL" id="RNA26434.1"/>
    </source>
</evidence>
<sequence>MGIHLTQVSPFKVRQGMMCIFLSDTLNVKSNSSVSLSIQSCRDWSYLSHILLMFACTSFPSSIALKFKK</sequence>
<dbReference type="Proteomes" id="UP000276133">
    <property type="component" value="Unassembled WGS sequence"/>
</dbReference>
<dbReference type="AlphaFoldDB" id="A0A3M7RS98"/>
<keyword evidence="2" id="KW-1185">Reference proteome</keyword>
<dbReference type="EMBL" id="REGN01002743">
    <property type="protein sequence ID" value="RNA26434.1"/>
    <property type="molecule type" value="Genomic_DNA"/>
</dbReference>